<organism evidence="2 3">
    <name type="scientific">Bodo saltans</name>
    <name type="common">Flagellated protozoan</name>
    <dbReference type="NCBI Taxonomy" id="75058"/>
    <lineage>
        <taxon>Eukaryota</taxon>
        <taxon>Discoba</taxon>
        <taxon>Euglenozoa</taxon>
        <taxon>Kinetoplastea</taxon>
        <taxon>Metakinetoplastina</taxon>
        <taxon>Eubodonida</taxon>
        <taxon>Bodonidae</taxon>
        <taxon>Bodo</taxon>
    </lineage>
</organism>
<dbReference type="InterPro" id="IPR053235">
    <property type="entry name" value="Ser_Thr_kinase"/>
</dbReference>
<keyword evidence="2" id="KW-0808">Transferase</keyword>
<dbReference type="EMBL" id="CYKH01000543">
    <property type="protein sequence ID" value="CUG05698.1"/>
    <property type="molecule type" value="Genomic_DNA"/>
</dbReference>
<dbReference type="PANTHER" id="PTHR24361:SF613">
    <property type="entry name" value="NUCLEAR RECEPTOR-BINDING PROTEIN-RELATED"/>
    <property type="match status" value="1"/>
</dbReference>
<dbReference type="AlphaFoldDB" id="A0A0S4ISE3"/>
<name>A0A0S4ISE3_BODSA</name>
<dbReference type="InterPro" id="IPR000719">
    <property type="entry name" value="Prot_kinase_dom"/>
</dbReference>
<protein>
    <submittedName>
        <fullName evidence="2">Protein kinase, putative</fullName>
    </submittedName>
</protein>
<dbReference type="Pfam" id="PF00069">
    <property type="entry name" value="Pkinase"/>
    <property type="match status" value="1"/>
</dbReference>
<evidence type="ECO:0000259" key="1">
    <source>
        <dbReference type="PROSITE" id="PS50011"/>
    </source>
</evidence>
<dbReference type="GO" id="GO:0005524">
    <property type="term" value="F:ATP binding"/>
    <property type="evidence" value="ECO:0007669"/>
    <property type="project" value="InterPro"/>
</dbReference>
<dbReference type="VEuPathDB" id="TriTrypDB:BSAL_71120"/>
<accession>A0A0S4ISE3</accession>
<feature type="domain" description="Protein kinase" evidence="1">
    <location>
        <begin position="33"/>
        <end position="312"/>
    </location>
</feature>
<dbReference type="InterPro" id="IPR011009">
    <property type="entry name" value="Kinase-like_dom_sf"/>
</dbReference>
<dbReference type="GO" id="GO:0004674">
    <property type="term" value="F:protein serine/threonine kinase activity"/>
    <property type="evidence" value="ECO:0007669"/>
    <property type="project" value="TreeGrafter"/>
</dbReference>
<proteinExistence type="predicted"/>
<keyword evidence="2" id="KW-0418">Kinase</keyword>
<sequence length="352" mass="39303">MSLEIQAKSRIMQGRVVKDASNLVEGASAYVLEERLEDWRHGSFGTVSKVLRLSDQKILIAKFIHLNPANNELNLRVIREIDNMERVKHIFGCVKLEEHFLQDNFVQDLIEEEYHGKPVGSHPPSLAVVLILENMEGGDIGAMITRGVFHTNVEYACVVFLQVIVGLHQIHQLNMIHRDIGAGNVLVDADGHVVKIADFGFSNSYEGETRRLDAVQTQLGTVSYRPPEVWKNERYGASADIFALGVLMYEAIRQEWAFGEYDEATIKERVVGQTAYPLECGNEQVSLLVGQMLQQDPAARPTTGDILRSSVMQDAFEKLKHFFGGGNTNPLKEECRLAIEEVMDSIAPKGAA</sequence>
<dbReference type="Gene3D" id="3.30.200.20">
    <property type="entry name" value="Phosphorylase Kinase, domain 1"/>
    <property type="match status" value="1"/>
</dbReference>
<dbReference type="Gene3D" id="1.10.510.10">
    <property type="entry name" value="Transferase(Phosphotransferase) domain 1"/>
    <property type="match status" value="1"/>
</dbReference>
<dbReference type="OrthoDB" id="1668230at2759"/>
<reference evidence="3" key="1">
    <citation type="submission" date="2015-09" db="EMBL/GenBank/DDBJ databases">
        <authorList>
            <consortium name="Pathogen Informatics"/>
        </authorList>
    </citation>
    <scope>NUCLEOTIDE SEQUENCE [LARGE SCALE GENOMIC DNA]</scope>
    <source>
        <strain evidence="3">Lake Konstanz</strain>
    </source>
</reference>
<dbReference type="SUPFAM" id="SSF56112">
    <property type="entry name" value="Protein kinase-like (PK-like)"/>
    <property type="match status" value="1"/>
</dbReference>
<dbReference type="Proteomes" id="UP000051952">
    <property type="component" value="Unassembled WGS sequence"/>
</dbReference>
<evidence type="ECO:0000313" key="3">
    <source>
        <dbReference type="Proteomes" id="UP000051952"/>
    </source>
</evidence>
<evidence type="ECO:0000313" key="2">
    <source>
        <dbReference type="EMBL" id="CUG05698.1"/>
    </source>
</evidence>
<dbReference type="PROSITE" id="PS50011">
    <property type="entry name" value="PROTEIN_KINASE_DOM"/>
    <property type="match status" value="1"/>
</dbReference>
<dbReference type="PANTHER" id="PTHR24361">
    <property type="entry name" value="MITOGEN-ACTIVATED KINASE KINASE KINASE"/>
    <property type="match status" value="1"/>
</dbReference>
<keyword evidence="3" id="KW-1185">Reference proteome</keyword>
<gene>
    <name evidence="2" type="ORF">BSAL_71120</name>
</gene>
<dbReference type="GO" id="GO:0005737">
    <property type="term" value="C:cytoplasm"/>
    <property type="evidence" value="ECO:0007669"/>
    <property type="project" value="TreeGrafter"/>
</dbReference>